<protein>
    <submittedName>
        <fullName evidence="2">Uncharacterized protein</fullName>
    </submittedName>
</protein>
<keyword evidence="3" id="KW-1185">Reference proteome</keyword>
<proteinExistence type="predicted"/>
<dbReference type="EMBL" id="JBHSTT010000081">
    <property type="protein sequence ID" value="MFC6391720.1"/>
    <property type="molecule type" value="Genomic_DNA"/>
</dbReference>
<evidence type="ECO:0000256" key="1">
    <source>
        <dbReference type="SAM" id="SignalP"/>
    </source>
</evidence>
<gene>
    <name evidence="2" type="ORF">ACFQDP_20650</name>
</gene>
<dbReference type="Proteomes" id="UP001596237">
    <property type="component" value="Unassembled WGS sequence"/>
</dbReference>
<name>A0ABW1WX42_9HYPH</name>
<feature type="chain" id="PRO_5045850367" evidence="1">
    <location>
        <begin position="27"/>
        <end position="219"/>
    </location>
</feature>
<evidence type="ECO:0000313" key="3">
    <source>
        <dbReference type="Proteomes" id="UP001596237"/>
    </source>
</evidence>
<organism evidence="2 3">
    <name type="scientific">Methylorubrum zatmanii</name>
    <dbReference type="NCBI Taxonomy" id="29429"/>
    <lineage>
        <taxon>Bacteria</taxon>
        <taxon>Pseudomonadati</taxon>
        <taxon>Pseudomonadota</taxon>
        <taxon>Alphaproteobacteria</taxon>
        <taxon>Hyphomicrobiales</taxon>
        <taxon>Methylobacteriaceae</taxon>
        <taxon>Methylorubrum</taxon>
    </lineage>
</organism>
<feature type="signal peptide" evidence="1">
    <location>
        <begin position="1"/>
        <end position="26"/>
    </location>
</feature>
<accession>A0ABW1WX42</accession>
<keyword evidence="1" id="KW-0732">Signal</keyword>
<evidence type="ECO:0000313" key="2">
    <source>
        <dbReference type="EMBL" id="MFC6391720.1"/>
    </source>
</evidence>
<comment type="caution">
    <text evidence="2">The sequence shown here is derived from an EMBL/GenBank/DDBJ whole genome shotgun (WGS) entry which is preliminary data.</text>
</comment>
<sequence>MQAWIISAIGALLALTAANGIRPARAEPVPDFPMFVDGKPVFRHIESGNPDILRSEADLSLVDEAALRAYAAQRKDVRVSDIRRALSDATYSTYSGFHGTQIEYAGADGSVHLWYPGNSTILRGQWKPRQAFVEYFVNGKLLRRFENSQVCFRYGAGTYNPATGHTGDGWECQPFQAYRKHIAETKRGDFLRMKTRFEVPFVLSKEKFSLAALRARIRS</sequence>
<dbReference type="RefSeq" id="WP_192281311.1">
    <property type="nucleotide sequence ID" value="NZ_JBHSTT010000081.1"/>
</dbReference>
<reference evidence="3" key="1">
    <citation type="journal article" date="2019" name="Int. J. Syst. Evol. Microbiol.">
        <title>The Global Catalogue of Microorganisms (GCM) 10K type strain sequencing project: providing services to taxonomists for standard genome sequencing and annotation.</title>
        <authorList>
            <consortium name="The Broad Institute Genomics Platform"/>
            <consortium name="The Broad Institute Genome Sequencing Center for Infectious Disease"/>
            <person name="Wu L."/>
            <person name="Ma J."/>
        </authorList>
    </citation>
    <scope>NUCLEOTIDE SEQUENCE [LARGE SCALE GENOMIC DNA]</scope>
    <source>
        <strain evidence="3">CCUG 36916</strain>
    </source>
</reference>